<evidence type="ECO:0000313" key="2">
    <source>
        <dbReference type="EMBL" id="SEM63670.1"/>
    </source>
</evidence>
<dbReference type="Proteomes" id="UP000198953">
    <property type="component" value="Unassembled WGS sequence"/>
</dbReference>
<keyword evidence="3" id="KW-1185">Reference proteome</keyword>
<sequence length="172" mass="18628">MRAFRRTLTSSIAAVSASTLFTAAPPADATAASSPCGNGPWPGWHNPLINGLTDITEVANQTSHEVQVKDGENPDIHFTVPAGGKWTGSMWVPWVGRQNEMRKSITITWGNRTRYWMFQTFGGSDQGDIKCSATGGFEISGRVSSDAVEGGKKRLVIRDNDTLFLEWISGAP</sequence>
<dbReference type="AlphaFoldDB" id="A0A1H7ZYY8"/>
<reference evidence="2 3" key="1">
    <citation type="submission" date="2016-10" db="EMBL/GenBank/DDBJ databases">
        <authorList>
            <person name="de Groot N.N."/>
        </authorList>
    </citation>
    <scope>NUCLEOTIDE SEQUENCE [LARGE SCALE GENOMIC DNA]</scope>
    <source>
        <strain evidence="2 3">DSM 43357</strain>
    </source>
</reference>
<dbReference type="EMBL" id="FOBF01000015">
    <property type="protein sequence ID" value="SEM63670.1"/>
    <property type="molecule type" value="Genomic_DNA"/>
</dbReference>
<evidence type="ECO:0000313" key="3">
    <source>
        <dbReference type="Proteomes" id="UP000198953"/>
    </source>
</evidence>
<accession>A0A1H7ZYY8</accession>
<keyword evidence="1" id="KW-0732">Signal</keyword>
<dbReference type="OrthoDB" id="6456000at2"/>
<protein>
    <recommendedName>
        <fullName evidence="4">Secreted protein</fullName>
    </recommendedName>
</protein>
<organism evidence="2 3">
    <name type="scientific">Nonomuraea pusilla</name>
    <dbReference type="NCBI Taxonomy" id="46177"/>
    <lineage>
        <taxon>Bacteria</taxon>
        <taxon>Bacillati</taxon>
        <taxon>Actinomycetota</taxon>
        <taxon>Actinomycetes</taxon>
        <taxon>Streptosporangiales</taxon>
        <taxon>Streptosporangiaceae</taxon>
        <taxon>Nonomuraea</taxon>
    </lineage>
</organism>
<gene>
    <name evidence="2" type="ORF">SAMN05660976_05694</name>
</gene>
<feature type="signal peptide" evidence="1">
    <location>
        <begin position="1"/>
        <end position="23"/>
    </location>
</feature>
<feature type="chain" id="PRO_5038356566" description="Secreted protein" evidence="1">
    <location>
        <begin position="24"/>
        <end position="172"/>
    </location>
</feature>
<evidence type="ECO:0000256" key="1">
    <source>
        <dbReference type="SAM" id="SignalP"/>
    </source>
</evidence>
<name>A0A1H7ZYY8_9ACTN</name>
<proteinExistence type="predicted"/>
<evidence type="ECO:0008006" key="4">
    <source>
        <dbReference type="Google" id="ProtNLM"/>
    </source>
</evidence>
<dbReference type="RefSeq" id="WP_143078787.1">
    <property type="nucleotide sequence ID" value="NZ_FOBF01000015.1"/>
</dbReference>